<evidence type="ECO:0000256" key="1">
    <source>
        <dbReference type="ARBA" id="ARBA00006658"/>
    </source>
</evidence>
<evidence type="ECO:0000256" key="3">
    <source>
        <dbReference type="SAM" id="MobiDB-lite"/>
    </source>
</evidence>
<organism evidence="4 5">
    <name type="scientific">Orchesella dallaii</name>
    <dbReference type="NCBI Taxonomy" id="48710"/>
    <lineage>
        <taxon>Eukaryota</taxon>
        <taxon>Metazoa</taxon>
        <taxon>Ecdysozoa</taxon>
        <taxon>Arthropoda</taxon>
        <taxon>Hexapoda</taxon>
        <taxon>Collembola</taxon>
        <taxon>Entomobryomorpha</taxon>
        <taxon>Entomobryoidea</taxon>
        <taxon>Orchesellidae</taxon>
        <taxon>Orchesellinae</taxon>
        <taxon>Orchesella</taxon>
    </lineage>
</organism>
<dbReference type="EMBL" id="CAXLJM020000007">
    <property type="protein sequence ID" value="CAL8074800.1"/>
    <property type="molecule type" value="Genomic_DNA"/>
</dbReference>
<accession>A0ABP1PUR9</accession>
<dbReference type="Pfam" id="PF04176">
    <property type="entry name" value="TIP41"/>
    <property type="match status" value="1"/>
</dbReference>
<gene>
    <name evidence="4" type="ORF">ODALV1_LOCUS2997</name>
</gene>
<name>A0ABP1PUR9_9HEXA</name>
<sequence>MDGGGRDEISSPASASSRRKSNGKSVVGAVQYARRVNEQSYTFDGWQITVLKSPILPSNCYCSILDKDNTKGLLFELGCKLEDIQFPSTNSETSSTQTVPVVKCHVCRYTEQLNLKHLPDMVFPDNYLHLRHEASGLILEFNTLDAMKLMSTQDTESLQIACSKDWQASQTEMGLPKEVLHDFNWTFSTDYMGTLKSSNAATEVNVISNPPEEINMEKLKQREQILFYDELTLYEDELHDNGISNLNVKLRVMPSGFFILLRHTLRVDHVMARICDTRVHYEAGNNYFLRQSQTKQESFKNLGNMDPHQFSDINALAQFLPVTKETTEKILIQ</sequence>
<keyword evidence="5" id="KW-1185">Reference proteome</keyword>
<dbReference type="PANTHER" id="PTHR21021">
    <property type="entry name" value="GAF/PUTATIVE CYTOSKELETAL PROTEIN"/>
    <property type="match status" value="1"/>
</dbReference>
<reference evidence="4 5" key="1">
    <citation type="submission" date="2024-08" db="EMBL/GenBank/DDBJ databases">
        <authorList>
            <person name="Cucini C."/>
            <person name="Frati F."/>
        </authorList>
    </citation>
    <scope>NUCLEOTIDE SEQUENCE [LARGE SCALE GENOMIC DNA]</scope>
</reference>
<evidence type="ECO:0000313" key="4">
    <source>
        <dbReference type="EMBL" id="CAL8074800.1"/>
    </source>
</evidence>
<feature type="region of interest" description="Disordered" evidence="3">
    <location>
        <begin position="1"/>
        <end position="22"/>
    </location>
</feature>
<dbReference type="PANTHER" id="PTHR21021:SF16">
    <property type="entry name" value="TIP41-LIKE PROTEIN"/>
    <property type="match status" value="1"/>
</dbReference>
<evidence type="ECO:0000313" key="5">
    <source>
        <dbReference type="Proteomes" id="UP001642540"/>
    </source>
</evidence>
<dbReference type="Proteomes" id="UP001642540">
    <property type="component" value="Unassembled WGS sequence"/>
</dbReference>
<protein>
    <recommendedName>
        <fullName evidence="2">TIP41-like protein</fullName>
    </recommendedName>
</protein>
<evidence type="ECO:0000256" key="2">
    <source>
        <dbReference type="ARBA" id="ARBA00018951"/>
    </source>
</evidence>
<dbReference type="InterPro" id="IPR051330">
    <property type="entry name" value="Phosphatase_reg/MetRdx"/>
</dbReference>
<proteinExistence type="inferred from homology"/>
<comment type="similarity">
    <text evidence="1">Belongs to the TIP41 family.</text>
</comment>
<dbReference type="InterPro" id="IPR007303">
    <property type="entry name" value="TIP41-like"/>
</dbReference>
<comment type="caution">
    <text evidence="4">The sequence shown here is derived from an EMBL/GenBank/DDBJ whole genome shotgun (WGS) entry which is preliminary data.</text>
</comment>